<dbReference type="EMBL" id="JGZM01000002">
    <property type="protein sequence ID" value="KFI88935.1"/>
    <property type="molecule type" value="Genomic_DNA"/>
</dbReference>
<sequence>MANKTRTLGPGSLKIGESGTQQDFSADVTNVTLTPDTSTDDTINYLDGSSEAGAQTTSWTLEGNIKEDYSMTGVQVWCLQNAGKSMPFEFVPSNTGGLKLTGNLTVSPVGFGGDVKAKNDISFSFACDNVEPQANSAG</sequence>
<gene>
    <name evidence="2" type="ORF">BSAE_0266</name>
</gene>
<name>A0A087D085_9BIFI</name>
<evidence type="ECO:0008006" key="4">
    <source>
        <dbReference type="Google" id="ProtNLM"/>
    </source>
</evidence>
<feature type="region of interest" description="Disordered" evidence="1">
    <location>
        <begin position="1"/>
        <end position="21"/>
    </location>
</feature>
<evidence type="ECO:0000313" key="2">
    <source>
        <dbReference type="EMBL" id="KFI88935.1"/>
    </source>
</evidence>
<evidence type="ECO:0000256" key="1">
    <source>
        <dbReference type="SAM" id="MobiDB-lite"/>
    </source>
</evidence>
<evidence type="ECO:0000313" key="3">
    <source>
        <dbReference type="Proteomes" id="UP000029040"/>
    </source>
</evidence>
<dbReference type="Proteomes" id="UP000029040">
    <property type="component" value="Unassembled WGS sequence"/>
</dbReference>
<protein>
    <recommendedName>
        <fullName evidence="4">Major tail protein</fullName>
    </recommendedName>
</protein>
<dbReference type="RefSeq" id="WP_033508502.1">
    <property type="nucleotide sequence ID" value="NZ_JDTM01000002.1"/>
</dbReference>
<proteinExistence type="predicted"/>
<organism evidence="2 3">
    <name type="scientific">Bifidobacterium pullorum subsp. saeculare DSM 6531 = LMG 14934</name>
    <dbReference type="NCBI Taxonomy" id="1437611"/>
    <lineage>
        <taxon>Bacteria</taxon>
        <taxon>Bacillati</taxon>
        <taxon>Actinomycetota</taxon>
        <taxon>Actinomycetes</taxon>
        <taxon>Bifidobacteriales</taxon>
        <taxon>Bifidobacteriaceae</taxon>
        <taxon>Bifidobacterium</taxon>
    </lineage>
</organism>
<dbReference type="AlphaFoldDB" id="A0A087D085"/>
<accession>A0A087D085</accession>
<comment type="caution">
    <text evidence="2">The sequence shown here is derived from an EMBL/GenBank/DDBJ whole genome shotgun (WGS) entry which is preliminary data.</text>
</comment>
<reference evidence="2 3" key="1">
    <citation type="submission" date="2014-03" db="EMBL/GenBank/DDBJ databases">
        <title>Genomics of Bifidobacteria.</title>
        <authorList>
            <person name="Ventura M."/>
            <person name="Milani C."/>
            <person name="Lugli G.A."/>
        </authorList>
    </citation>
    <scope>NUCLEOTIDE SEQUENCE [LARGE SCALE GENOMIC DNA]</scope>
    <source>
        <strain evidence="2 3">LMG 14934</strain>
    </source>
</reference>